<protein>
    <submittedName>
        <fullName evidence="2">Glucosylceramidase</fullName>
    </submittedName>
</protein>
<name>A0AC34QBX4_9BILA</name>
<evidence type="ECO:0000313" key="2">
    <source>
        <dbReference type="WBParaSite" id="JU765_v2.g14934.t1"/>
    </source>
</evidence>
<evidence type="ECO:0000313" key="1">
    <source>
        <dbReference type="Proteomes" id="UP000887576"/>
    </source>
</evidence>
<proteinExistence type="predicted"/>
<organism evidence="1 2">
    <name type="scientific">Panagrolaimus sp. JU765</name>
    <dbReference type="NCBI Taxonomy" id="591449"/>
    <lineage>
        <taxon>Eukaryota</taxon>
        <taxon>Metazoa</taxon>
        <taxon>Ecdysozoa</taxon>
        <taxon>Nematoda</taxon>
        <taxon>Chromadorea</taxon>
        <taxon>Rhabditida</taxon>
        <taxon>Tylenchina</taxon>
        <taxon>Panagrolaimomorpha</taxon>
        <taxon>Panagrolaimoidea</taxon>
        <taxon>Panagrolaimidae</taxon>
        <taxon>Panagrolaimus</taxon>
    </lineage>
</organism>
<reference evidence="2" key="1">
    <citation type="submission" date="2022-11" db="UniProtKB">
        <authorList>
            <consortium name="WormBaseParasite"/>
        </authorList>
    </citation>
    <scope>IDENTIFICATION</scope>
</reference>
<sequence>MRLVYALVFILSLAQSQRPCVQKIYPGARTNIVCVCNSTYCDDFPPLGNLGINNVAVYLSSEDGYRFNKTVTQFSTKKNAKDVITVKIDASQQFQQMLGFGGAFTDSVGINLNKIPQNSKDTILKQYFSLNDGIGYTIGRVPMASCDFSTHPYSYADVENDFTLDHFNLTEEDFILKIPHILQAMKLTDPGEKLKLFSTPWSAPGWMKTNGQMKGGGDLKGSVNGQYYQTWSKYFVRFFEEYAKQGVNFWGTSIQNEPSSGLLPDYGWQTMSMTAAVEAQFLAQLLGPALKSNNVSKDLKIMIFSDQRTGIKDYSTTVLSNPDAAKYVDGIAYHWYEDFLADAKVLSEVHNAFPNVFMLPTEACTGYLPVFRGVRFGDWSRASQYAHSIIEDTLNYAAGWVDWNLCLDQTGGPNWVGNLCDAPIIIGNTSDVFYKQPMFYALGHFSKFVRPGSYRIKVTNPAENLFESVAFTTPSNQRVLILNNRFDASQTINVEDAKRPTQSVTVNLPGNSIMTLVWNKI</sequence>
<dbReference type="WBParaSite" id="JU765_v2.g14934.t1">
    <property type="protein sequence ID" value="JU765_v2.g14934.t1"/>
    <property type="gene ID" value="JU765_v2.g14934"/>
</dbReference>
<accession>A0AC34QBX4</accession>
<dbReference type="Proteomes" id="UP000887576">
    <property type="component" value="Unplaced"/>
</dbReference>